<keyword evidence="3" id="KW-1185">Reference proteome</keyword>
<feature type="transmembrane region" description="Helical" evidence="1">
    <location>
        <begin position="216"/>
        <end position="237"/>
    </location>
</feature>
<dbReference type="Pfam" id="PF05857">
    <property type="entry name" value="TraX"/>
    <property type="match status" value="1"/>
</dbReference>
<accession>A0ABS8YDM8</accession>
<dbReference type="EMBL" id="JAJNBZ010000003">
    <property type="protein sequence ID" value="MCE5169009.1"/>
    <property type="molecule type" value="Genomic_DNA"/>
</dbReference>
<reference evidence="2 3" key="1">
    <citation type="submission" date="2021-11" db="EMBL/GenBank/DDBJ databases">
        <title>Draft genome sequence of Paenibacillus profundus YoMME, a new Gram-positive bacteria with exoelectrogenic properties.</title>
        <authorList>
            <person name="Hubenova Y."/>
            <person name="Hubenova E."/>
            <person name="Manasiev Y."/>
            <person name="Peykov S."/>
            <person name="Mitov M."/>
        </authorList>
    </citation>
    <scope>NUCLEOTIDE SEQUENCE [LARGE SCALE GENOMIC DNA]</scope>
    <source>
        <strain evidence="2 3">YoMME</strain>
    </source>
</reference>
<comment type="caution">
    <text evidence="2">The sequence shown here is derived from an EMBL/GenBank/DDBJ whole genome shotgun (WGS) entry which is preliminary data.</text>
</comment>
<feature type="transmembrane region" description="Helical" evidence="1">
    <location>
        <begin position="184"/>
        <end position="204"/>
    </location>
</feature>
<keyword evidence="1" id="KW-1133">Transmembrane helix</keyword>
<keyword evidence="1" id="KW-0812">Transmembrane</keyword>
<keyword evidence="1" id="KW-0472">Membrane</keyword>
<proteinExistence type="predicted"/>
<dbReference type="RefSeq" id="WP_019423515.1">
    <property type="nucleotide sequence ID" value="NZ_JAJNBZ010000003.1"/>
</dbReference>
<sequence>MRLNGFQLKLLGMALMLLDHLKQFIPGMPLWFGWLGRIVAPIFFYFIVEGFFHTRDRKKYMLRLAIWAVITKAGSTLLQYALPGGSPIMNNIFLSLLLALLLLTAIEWTKATGRIALGTLYIVLAIIGGTFTEASILGVMMTFVFYFCRGNKGNMALAYVLSMLFITLGLEFSSPNPMFTYENLFLINYQWMMIFAIIPILLYDGSRGYHAPWSKYMFYVFYPVHIWLLYTFSYLIANP</sequence>
<evidence type="ECO:0000313" key="3">
    <source>
        <dbReference type="Proteomes" id="UP001199916"/>
    </source>
</evidence>
<gene>
    <name evidence="2" type="ORF">LQV63_06760</name>
</gene>
<name>A0ABS8YDM8_9BACL</name>
<feature type="transmembrane region" description="Helical" evidence="1">
    <location>
        <begin position="88"/>
        <end position="108"/>
    </location>
</feature>
<organism evidence="2 3">
    <name type="scientific">Paenibacillus profundus</name>
    <dbReference type="NCBI Taxonomy" id="1173085"/>
    <lineage>
        <taxon>Bacteria</taxon>
        <taxon>Bacillati</taxon>
        <taxon>Bacillota</taxon>
        <taxon>Bacilli</taxon>
        <taxon>Bacillales</taxon>
        <taxon>Paenibacillaceae</taxon>
        <taxon>Paenibacillus</taxon>
    </lineage>
</organism>
<dbReference type="InterPro" id="IPR008875">
    <property type="entry name" value="TraX"/>
</dbReference>
<evidence type="ECO:0000256" key="1">
    <source>
        <dbReference type="SAM" id="Phobius"/>
    </source>
</evidence>
<evidence type="ECO:0000313" key="2">
    <source>
        <dbReference type="EMBL" id="MCE5169009.1"/>
    </source>
</evidence>
<feature type="transmembrane region" description="Helical" evidence="1">
    <location>
        <begin position="31"/>
        <end position="52"/>
    </location>
</feature>
<feature type="transmembrane region" description="Helical" evidence="1">
    <location>
        <begin position="120"/>
        <end position="147"/>
    </location>
</feature>
<dbReference type="Proteomes" id="UP001199916">
    <property type="component" value="Unassembled WGS sequence"/>
</dbReference>
<protein>
    <submittedName>
        <fullName evidence="2">Conjugal transfer protein TraX</fullName>
    </submittedName>
</protein>
<feature type="transmembrane region" description="Helical" evidence="1">
    <location>
        <begin position="153"/>
        <end position="172"/>
    </location>
</feature>
<feature type="transmembrane region" description="Helical" evidence="1">
    <location>
        <begin position="64"/>
        <end position="82"/>
    </location>
</feature>